<dbReference type="Proteomes" id="UP001235939">
    <property type="component" value="Chromosome 07"/>
</dbReference>
<organism evidence="7 8">
    <name type="scientific">Cordylochernes scorpioides</name>
    <dbReference type="NCBI Taxonomy" id="51811"/>
    <lineage>
        <taxon>Eukaryota</taxon>
        <taxon>Metazoa</taxon>
        <taxon>Ecdysozoa</taxon>
        <taxon>Arthropoda</taxon>
        <taxon>Chelicerata</taxon>
        <taxon>Arachnida</taxon>
        <taxon>Pseudoscorpiones</taxon>
        <taxon>Cheliferoidea</taxon>
        <taxon>Chernetidae</taxon>
        <taxon>Cordylochernes</taxon>
    </lineage>
</organism>
<dbReference type="PROSITE" id="PS00108">
    <property type="entry name" value="PROTEIN_KINASE_ST"/>
    <property type="match status" value="1"/>
</dbReference>
<dbReference type="InterPro" id="IPR008271">
    <property type="entry name" value="Ser/Thr_kinase_AS"/>
</dbReference>
<accession>A0ABY6KQ24</accession>
<dbReference type="SMART" id="SM00220">
    <property type="entry name" value="S_TKc"/>
    <property type="match status" value="1"/>
</dbReference>
<evidence type="ECO:0000256" key="5">
    <source>
        <dbReference type="ARBA" id="ARBA00022840"/>
    </source>
</evidence>
<dbReference type="Gene3D" id="3.30.200.20">
    <property type="entry name" value="Phosphorylase Kinase, domain 1"/>
    <property type="match status" value="2"/>
</dbReference>
<name>A0ABY6KQ24_9ARAC</name>
<reference evidence="7 8" key="1">
    <citation type="submission" date="2022-01" db="EMBL/GenBank/DDBJ databases">
        <title>A chromosomal length assembly of Cordylochernes scorpioides.</title>
        <authorList>
            <person name="Zeh D."/>
            <person name="Zeh J."/>
        </authorList>
    </citation>
    <scope>NUCLEOTIDE SEQUENCE [LARGE SCALE GENOMIC DNA]</scope>
    <source>
        <strain evidence="7">IN4F17</strain>
        <tissue evidence="7">Whole Body</tissue>
    </source>
</reference>
<dbReference type="PANTHER" id="PTHR24351">
    <property type="entry name" value="RIBOSOMAL PROTEIN S6 KINASE"/>
    <property type="match status" value="1"/>
</dbReference>
<protein>
    <submittedName>
        <fullName evidence="7">PRKCI</fullName>
    </submittedName>
</protein>
<evidence type="ECO:0000256" key="2">
    <source>
        <dbReference type="ARBA" id="ARBA00022679"/>
    </source>
</evidence>
<dbReference type="InterPro" id="IPR011009">
    <property type="entry name" value="Kinase-like_dom_sf"/>
</dbReference>
<evidence type="ECO:0000313" key="8">
    <source>
        <dbReference type="Proteomes" id="UP001235939"/>
    </source>
</evidence>
<dbReference type="EMBL" id="CP092869">
    <property type="protein sequence ID" value="UYV70276.1"/>
    <property type="molecule type" value="Genomic_DNA"/>
</dbReference>
<keyword evidence="5" id="KW-0067">ATP-binding</keyword>
<evidence type="ECO:0000259" key="6">
    <source>
        <dbReference type="PROSITE" id="PS50011"/>
    </source>
</evidence>
<keyword evidence="1" id="KW-0723">Serine/threonine-protein kinase</keyword>
<evidence type="ECO:0000256" key="1">
    <source>
        <dbReference type="ARBA" id="ARBA00022527"/>
    </source>
</evidence>
<feature type="domain" description="Protein kinase" evidence="6">
    <location>
        <begin position="14"/>
        <end position="229"/>
    </location>
</feature>
<dbReference type="PROSITE" id="PS50011">
    <property type="entry name" value="PROTEIN_KINASE_DOM"/>
    <property type="match status" value="1"/>
</dbReference>
<dbReference type="Gene3D" id="1.10.510.10">
    <property type="entry name" value="Transferase(Phosphotransferase) domain 1"/>
    <property type="match status" value="1"/>
</dbReference>
<dbReference type="Pfam" id="PF00069">
    <property type="entry name" value="Pkinase"/>
    <property type="match status" value="1"/>
</dbReference>
<keyword evidence="3" id="KW-0547">Nucleotide-binding</keyword>
<evidence type="ECO:0000256" key="3">
    <source>
        <dbReference type="ARBA" id="ARBA00022741"/>
    </source>
</evidence>
<keyword evidence="8" id="KW-1185">Reference proteome</keyword>
<dbReference type="SUPFAM" id="SSF56112">
    <property type="entry name" value="Protein kinase-like (PK-like)"/>
    <property type="match status" value="1"/>
</dbReference>
<dbReference type="InterPro" id="IPR000719">
    <property type="entry name" value="Prot_kinase_dom"/>
</dbReference>
<keyword evidence="2" id="KW-0808">Transferase</keyword>
<keyword evidence="4" id="KW-0418">Kinase</keyword>
<evidence type="ECO:0000256" key="4">
    <source>
        <dbReference type="ARBA" id="ARBA00022777"/>
    </source>
</evidence>
<gene>
    <name evidence="7" type="ORF">LAZ67_7002354</name>
</gene>
<sequence>MESTEFDSSILEAYDPVKILGKDGFGQVYLVKDKISKEHFALKTNIKYDVSNGFPFLIGLAASFETDEIAYVLMDLVRGKYIYHYSEQIGRMPEDYARFYSAEAIIALNYPHTHGIIHRDVKLENILVNNHGHIKFADYDACREDGLDQNNRSNVGTKMYKAPEFIQDLNYNKGVDFWAIGTVIFELLVGFHPFLPQETRENENDYIKEIIFSQDIDIPRYLSYGAYSI</sequence>
<proteinExistence type="predicted"/>
<evidence type="ECO:0000313" key="7">
    <source>
        <dbReference type="EMBL" id="UYV70276.1"/>
    </source>
</evidence>